<feature type="region of interest" description="Disordered" evidence="2">
    <location>
        <begin position="1"/>
        <end position="52"/>
    </location>
</feature>
<dbReference type="Proteomes" id="UP000772434">
    <property type="component" value="Unassembled WGS sequence"/>
</dbReference>
<comment type="caution">
    <text evidence="3">The sequence shown here is derived from an EMBL/GenBank/DDBJ whole genome shotgun (WGS) entry which is preliminary data.</text>
</comment>
<dbReference type="OrthoDB" id="3034515at2759"/>
<evidence type="ECO:0000313" key="4">
    <source>
        <dbReference type="Proteomes" id="UP000772434"/>
    </source>
</evidence>
<proteinExistence type="predicted"/>
<keyword evidence="4" id="KW-1185">Reference proteome</keyword>
<keyword evidence="1" id="KW-0175">Coiled coil</keyword>
<dbReference type="AlphaFoldDB" id="A0A9P5PUT4"/>
<reference evidence="3" key="1">
    <citation type="submission" date="2020-11" db="EMBL/GenBank/DDBJ databases">
        <authorList>
            <consortium name="DOE Joint Genome Institute"/>
            <person name="Ahrendt S."/>
            <person name="Riley R."/>
            <person name="Andreopoulos W."/>
            <person name="Labutti K."/>
            <person name="Pangilinan J."/>
            <person name="Ruiz-Duenas F.J."/>
            <person name="Barrasa J.M."/>
            <person name="Sanchez-Garcia M."/>
            <person name="Camarero S."/>
            <person name="Miyauchi S."/>
            <person name="Serrano A."/>
            <person name="Linde D."/>
            <person name="Babiker R."/>
            <person name="Drula E."/>
            <person name="Ayuso-Fernandez I."/>
            <person name="Pacheco R."/>
            <person name="Padilla G."/>
            <person name="Ferreira P."/>
            <person name="Barriuso J."/>
            <person name="Kellner H."/>
            <person name="Castanera R."/>
            <person name="Alfaro M."/>
            <person name="Ramirez L."/>
            <person name="Pisabarro A.G."/>
            <person name="Kuo A."/>
            <person name="Tritt A."/>
            <person name="Lipzen A."/>
            <person name="He G."/>
            <person name="Yan M."/>
            <person name="Ng V."/>
            <person name="Cullen D."/>
            <person name="Martin F."/>
            <person name="Rosso M.-N."/>
            <person name="Henrissat B."/>
            <person name="Hibbett D."/>
            <person name="Martinez A.T."/>
            <person name="Grigoriev I.V."/>
        </authorList>
    </citation>
    <scope>NUCLEOTIDE SEQUENCE</scope>
    <source>
        <strain evidence="3">AH 40177</strain>
    </source>
</reference>
<feature type="compositionally biased region" description="Low complexity" evidence="2">
    <location>
        <begin position="461"/>
        <end position="475"/>
    </location>
</feature>
<evidence type="ECO:0000256" key="1">
    <source>
        <dbReference type="SAM" id="Coils"/>
    </source>
</evidence>
<dbReference type="EMBL" id="JADNRY010000049">
    <property type="protein sequence ID" value="KAF9069547.1"/>
    <property type="molecule type" value="Genomic_DNA"/>
</dbReference>
<feature type="region of interest" description="Disordered" evidence="2">
    <location>
        <begin position="442"/>
        <end position="557"/>
    </location>
</feature>
<sequence length="557" mass="61056">METDSIFLEPDEGLGNFDTSPEDSHNDFEATEASDAPPDPDTLSITASDDSDGFAHKTDSLVNELMQDHGPLATAILHYMSLPSDNIPPASKPFPHTVKRLPAIGDNALHLVNGDGVPTKHVIVGRIVSVNGRFNGSGVSPYLDMVHQLGGRDQISLDTLKRAKLKLVLRSLLPDHTGNTDANEVITEANTRFNQYIAFVSIVWANYEESQSQRDRQLYPNGVSGARWIFQGPDYYGIPLATDHVFFNVPTRLPTTSLQLTSLQGDFLPPVQRVNEQARDANIAALTAPTAEGFDRNRLGHWPDPDQLIQTLAEKVNLGNVTINEGEVYDAQGNKIHPIDWASTFTADTIVAVHLRQFIWDITSSRDGRAVQNPSRHCTTIAVRIDILPDDEGDVRNLYARHRISLIAKARQAAEDLREAEDRRSKALAAENTRLQTAAVKLQVDSEKKKQRQERMKALWASVSSPPTASSTAESGTKPLSTSPNSSQTSGFPPKRGAEDEPPTTPSPSKRPTARMSTGGKPPKKAPAAGPMVKESTRRTRKRGGKERAEDLMVIDN</sequence>
<gene>
    <name evidence="3" type="ORF">BDP27DRAFT_1420841</name>
</gene>
<organism evidence="3 4">
    <name type="scientific">Rhodocollybia butyracea</name>
    <dbReference type="NCBI Taxonomy" id="206335"/>
    <lineage>
        <taxon>Eukaryota</taxon>
        <taxon>Fungi</taxon>
        <taxon>Dikarya</taxon>
        <taxon>Basidiomycota</taxon>
        <taxon>Agaricomycotina</taxon>
        <taxon>Agaricomycetes</taxon>
        <taxon>Agaricomycetidae</taxon>
        <taxon>Agaricales</taxon>
        <taxon>Marasmiineae</taxon>
        <taxon>Omphalotaceae</taxon>
        <taxon>Rhodocollybia</taxon>
    </lineage>
</organism>
<evidence type="ECO:0000313" key="3">
    <source>
        <dbReference type="EMBL" id="KAF9069547.1"/>
    </source>
</evidence>
<name>A0A9P5PUT4_9AGAR</name>
<feature type="compositionally biased region" description="Basic and acidic residues" evidence="2">
    <location>
        <begin position="444"/>
        <end position="457"/>
    </location>
</feature>
<evidence type="ECO:0000256" key="2">
    <source>
        <dbReference type="SAM" id="MobiDB-lite"/>
    </source>
</evidence>
<protein>
    <submittedName>
        <fullName evidence="3">Uncharacterized protein</fullName>
    </submittedName>
</protein>
<feature type="coiled-coil region" evidence="1">
    <location>
        <begin position="403"/>
        <end position="430"/>
    </location>
</feature>
<accession>A0A9P5PUT4</accession>
<feature type="compositionally biased region" description="Polar residues" evidence="2">
    <location>
        <begin position="478"/>
        <end position="491"/>
    </location>
</feature>